<feature type="domain" description="DUF4401" evidence="2">
    <location>
        <begin position="29"/>
        <end position="344"/>
    </location>
</feature>
<keyword evidence="1" id="KW-0812">Transmembrane</keyword>
<feature type="transmembrane region" description="Helical" evidence="1">
    <location>
        <begin position="62"/>
        <end position="80"/>
    </location>
</feature>
<dbReference type="InterPro" id="IPR025513">
    <property type="entry name" value="DUF4401"/>
</dbReference>
<evidence type="ECO:0000256" key="1">
    <source>
        <dbReference type="SAM" id="Phobius"/>
    </source>
</evidence>
<feature type="transmembrane region" description="Helical" evidence="1">
    <location>
        <begin position="158"/>
        <end position="177"/>
    </location>
</feature>
<comment type="caution">
    <text evidence="3">The sequence shown here is derived from an EMBL/GenBank/DDBJ whole genome shotgun (WGS) entry which is preliminary data.</text>
</comment>
<name>A0ABV2CX30_9SPHN</name>
<gene>
    <name evidence="3" type="ORF">ABVV53_01520</name>
</gene>
<keyword evidence="4" id="KW-1185">Reference proteome</keyword>
<dbReference type="RefSeq" id="WP_353982551.1">
    <property type="nucleotide sequence ID" value="NZ_JBEWLY010000004.1"/>
</dbReference>
<feature type="transmembrane region" description="Helical" evidence="1">
    <location>
        <begin position="260"/>
        <end position="291"/>
    </location>
</feature>
<feature type="transmembrane region" description="Helical" evidence="1">
    <location>
        <begin position="189"/>
        <end position="210"/>
    </location>
</feature>
<dbReference type="Proteomes" id="UP001548713">
    <property type="component" value="Unassembled WGS sequence"/>
</dbReference>
<organism evidence="3 4">
    <name type="scientific">Novosphingobium kalidii</name>
    <dbReference type="NCBI Taxonomy" id="3230299"/>
    <lineage>
        <taxon>Bacteria</taxon>
        <taxon>Pseudomonadati</taxon>
        <taxon>Pseudomonadota</taxon>
        <taxon>Alphaproteobacteria</taxon>
        <taxon>Sphingomonadales</taxon>
        <taxon>Sphingomonadaceae</taxon>
        <taxon>Novosphingobium</taxon>
    </lineage>
</organism>
<feature type="transmembrane region" description="Helical" evidence="1">
    <location>
        <begin position="119"/>
        <end position="138"/>
    </location>
</feature>
<dbReference type="EMBL" id="JBEWLY010000004">
    <property type="protein sequence ID" value="MET1754151.1"/>
    <property type="molecule type" value="Genomic_DNA"/>
</dbReference>
<evidence type="ECO:0000313" key="4">
    <source>
        <dbReference type="Proteomes" id="UP001548713"/>
    </source>
</evidence>
<protein>
    <submittedName>
        <fullName evidence="3">DUF4401 domain-containing protein</fullName>
    </submittedName>
</protein>
<reference evidence="3 4" key="1">
    <citation type="submission" date="2024-07" db="EMBL/GenBank/DDBJ databases">
        <title>Novosphingobium kalidii RD2P27.</title>
        <authorList>
            <person name="Sun J.-Q."/>
        </authorList>
    </citation>
    <scope>NUCLEOTIDE SEQUENCE [LARGE SCALE GENOMIC DNA]</scope>
    <source>
        <strain evidence="3 4">RD2P27</strain>
    </source>
</reference>
<feature type="transmembrane region" description="Helical" evidence="1">
    <location>
        <begin position="30"/>
        <end position="55"/>
    </location>
</feature>
<keyword evidence="1" id="KW-1133">Transmembrane helix</keyword>
<feature type="transmembrane region" description="Helical" evidence="1">
    <location>
        <begin position="322"/>
        <end position="342"/>
    </location>
</feature>
<dbReference type="Pfam" id="PF14351">
    <property type="entry name" value="DUF4401"/>
    <property type="match status" value="1"/>
</dbReference>
<feature type="transmembrane region" description="Helical" evidence="1">
    <location>
        <begin position="92"/>
        <end position="112"/>
    </location>
</feature>
<evidence type="ECO:0000259" key="2">
    <source>
        <dbReference type="Pfam" id="PF14351"/>
    </source>
</evidence>
<evidence type="ECO:0000313" key="3">
    <source>
        <dbReference type="EMBL" id="MET1754151.1"/>
    </source>
</evidence>
<feature type="transmembrane region" description="Helical" evidence="1">
    <location>
        <begin position="230"/>
        <end position="248"/>
    </location>
</feature>
<keyword evidence="1" id="KW-0472">Membrane</keyword>
<feature type="transmembrane region" description="Helical" evidence="1">
    <location>
        <begin position="297"/>
        <end position="315"/>
    </location>
</feature>
<sequence>MNAAELWTELSDAGLVKGAQPEPEAGVSPWYVRLMLGIAGWIGALFLLGFVANALTAIVDDAASALVAGVLCCAAAFALFRTFAGQDFAEQFALALSLAGQGLLAVALAKVFRPQDPAFYFAFALVEAALVLIVPAFLHRLLAACGAAIALALAINELELPGLTTPLFCAALVLVWLDPVRWARGGRLWRPVGYGLVLALMLVETFRLFGWDALFGRAAASGWIAQHGPLLGRGLTSAVLVWVTVLLVTREGFRFTSRGFLLTAGAAVLVGCLCLIAPGLGAALLILLLGFAAGNRLLMAIGILGLLGFAAHFYYSLHATLLLKSGILAVTGLSLLAAFLFLRRTAGELDEVHHA</sequence>
<accession>A0ABV2CX30</accession>
<proteinExistence type="predicted"/>